<feature type="compositionally biased region" description="Polar residues" evidence="3">
    <location>
        <begin position="1"/>
        <end position="24"/>
    </location>
</feature>
<evidence type="ECO:0000256" key="3">
    <source>
        <dbReference type="SAM" id="MobiDB-lite"/>
    </source>
</evidence>
<keyword evidence="5" id="KW-1185">Reference proteome</keyword>
<dbReference type="EMBL" id="CAXITT010000040">
    <property type="protein sequence ID" value="CAL1528926.1"/>
    <property type="molecule type" value="Genomic_DNA"/>
</dbReference>
<dbReference type="AlphaFoldDB" id="A0AAV2H9M7"/>
<dbReference type="SUPFAM" id="SSF47473">
    <property type="entry name" value="EF-hand"/>
    <property type="match status" value="1"/>
</dbReference>
<evidence type="ECO:0000256" key="1">
    <source>
        <dbReference type="ARBA" id="ARBA00022723"/>
    </source>
</evidence>
<evidence type="ECO:0000256" key="2">
    <source>
        <dbReference type="ARBA" id="ARBA00022737"/>
    </source>
</evidence>
<proteinExistence type="predicted"/>
<name>A0AAV2H9M7_LYMST</name>
<dbReference type="GO" id="GO:0046872">
    <property type="term" value="F:metal ion binding"/>
    <property type="evidence" value="ECO:0007669"/>
    <property type="project" value="UniProtKB-KW"/>
</dbReference>
<keyword evidence="1" id="KW-0479">Metal-binding</keyword>
<gene>
    <name evidence="4" type="ORF">GSLYS_00003096001</name>
</gene>
<accession>A0AAV2H9M7</accession>
<keyword evidence="2" id="KW-0677">Repeat</keyword>
<protein>
    <submittedName>
        <fullName evidence="4">Uncharacterized protein</fullName>
    </submittedName>
</protein>
<comment type="caution">
    <text evidence="4">The sequence shown here is derived from an EMBL/GenBank/DDBJ whole genome shotgun (WGS) entry which is preliminary data.</text>
</comment>
<dbReference type="Gene3D" id="1.10.238.10">
    <property type="entry name" value="EF-hand"/>
    <property type="match status" value="1"/>
</dbReference>
<evidence type="ECO:0000313" key="5">
    <source>
        <dbReference type="Proteomes" id="UP001497497"/>
    </source>
</evidence>
<organism evidence="4 5">
    <name type="scientific">Lymnaea stagnalis</name>
    <name type="common">Great pond snail</name>
    <name type="synonym">Helix stagnalis</name>
    <dbReference type="NCBI Taxonomy" id="6523"/>
    <lineage>
        <taxon>Eukaryota</taxon>
        <taxon>Metazoa</taxon>
        <taxon>Spiralia</taxon>
        <taxon>Lophotrochozoa</taxon>
        <taxon>Mollusca</taxon>
        <taxon>Gastropoda</taxon>
        <taxon>Heterobranchia</taxon>
        <taxon>Euthyneura</taxon>
        <taxon>Panpulmonata</taxon>
        <taxon>Hygrophila</taxon>
        <taxon>Lymnaeoidea</taxon>
        <taxon>Lymnaeidae</taxon>
        <taxon>Lymnaea</taxon>
    </lineage>
</organism>
<dbReference type="PANTHER" id="PTHR45942">
    <property type="entry name" value="PROTEIN PHOSPATASE 3 REGULATORY SUBUNIT B ALPHA ISOFORM TYPE 1"/>
    <property type="match status" value="1"/>
</dbReference>
<sequence length="198" mass="22494">MGNANTSTEPRSNFENGDTKASSTSREKHHKRFSTFTPKQKEALLKRYNLYDSSSGGVVGIPLDVCLAMPEFVGNKLIGVLIHDFANSRTGCMHQEEFLNFCSFLHPLTSIEEKKKVLYDCFNVYGTDWMTHDEIFRLYKVLLGHTVSDDHILALTFKALQHPSLKVKGQIKKFEFMQMASDSEIEQRLTVIFNVPPG</sequence>
<feature type="region of interest" description="Disordered" evidence="3">
    <location>
        <begin position="1"/>
        <end position="35"/>
    </location>
</feature>
<reference evidence="4 5" key="1">
    <citation type="submission" date="2024-04" db="EMBL/GenBank/DDBJ databases">
        <authorList>
            <consortium name="Genoscope - CEA"/>
            <person name="William W."/>
        </authorList>
    </citation>
    <scope>NUCLEOTIDE SEQUENCE [LARGE SCALE GENOMIC DNA]</scope>
</reference>
<dbReference type="Proteomes" id="UP001497497">
    <property type="component" value="Unassembled WGS sequence"/>
</dbReference>
<evidence type="ECO:0000313" key="4">
    <source>
        <dbReference type="EMBL" id="CAL1528926.1"/>
    </source>
</evidence>
<dbReference type="InterPro" id="IPR011992">
    <property type="entry name" value="EF-hand-dom_pair"/>
</dbReference>